<organism evidence="11 12">
    <name type="scientific">Mesocestoides corti</name>
    <name type="common">Flatworm</name>
    <dbReference type="NCBI Taxonomy" id="53468"/>
    <lineage>
        <taxon>Eukaryota</taxon>
        <taxon>Metazoa</taxon>
        <taxon>Spiralia</taxon>
        <taxon>Lophotrochozoa</taxon>
        <taxon>Platyhelminthes</taxon>
        <taxon>Cestoda</taxon>
        <taxon>Eucestoda</taxon>
        <taxon>Cyclophyllidea</taxon>
        <taxon>Mesocestoididae</taxon>
        <taxon>Mesocestoides</taxon>
    </lineage>
</organism>
<evidence type="ECO:0000256" key="8">
    <source>
        <dbReference type="ARBA" id="ARBA00023136"/>
    </source>
</evidence>
<keyword evidence="5" id="KW-0547">Nucleotide-binding</keyword>
<evidence type="ECO:0000256" key="4">
    <source>
        <dbReference type="ARBA" id="ARBA00022737"/>
    </source>
</evidence>
<evidence type="ECO:0000256" key="2">
    <source>
        <dbReference type="ARBA" id="ARBA00022448"/>
    </source>
</evidence>
<evidence type="ECO:0000259" key="10">
    <source>
        <dbReference type="PROSITE" id="PS50929"/>
    </source>
</evidence>
<dbReference type="Pfam" id="PF00005">
    <property type="entry name" value="ABC_tran"/>
    <property type="match status" value="1"/>
</dbReference>
<evidence type="ECO:0000256" key="7">
    <source>
        <dbReference type="ARBA" id="ARBA00022989"/>
    </source>
</evidence>
<evidence type="ECO:0000256" key="3">
    <source>
        <dbReference type="ARBA" id="ARBA00022692"/>
    </source>
</evidence>
<evidence type="ECO:0000256" key="1">
    <source>
        <dbReference type="ARBA" id="ARBA00004127"/>
    </source>
</evidence>
<keyword evidence="7 9" id="KW-1133">Transmembrane helix</keyword>
<sequence length="287" mass="31741">MVLPVLKLYAWEPSFIREVDSIRKDELSHLRKYLCLDCSIAFVFVCAPTLVALASFVVYILSSPDNVFNAEKAFVSLSLLNILRFPLFMFPTILSSLVQVGVRAYTVRVSEDRHFMFLFLIKAYVSVRRLTKFLLNSELDPSTVSHEETPGVAAVIENGTLSWAPDVEPAIQDVTINFVEGQSTAIVGRVGAGKSSLLNALLGNMELISGRVNIKGSLALVSQQAWIFNGTLRDNILFHKPYDAERYAKIIKACALEADIKILSDGDLTDIGDKGVNLSGGQKQRIR</sequence>
<proteinExistence type="predicted"/>
<feature type="transmembrane region" description="Helical" evidence="9">
    <location>
        <begin position="33"/>
        <end position="62"/>
    </location>
</feature>
<comment type="subcellular location">
    <subcellularLocation>
        <location evidence="1">Endomembrane system</location>
        <topology evidence="1">Multi-pass membrane protein</topology>
    </subcellularLocation>
</comment>
<dbReference type="GO" id="GO:0005524">
    <property type="term" value="F:ATP binding"/>
    <property type="evidence" value="ECO:0007669"/>
    <property type="project" value="UniProtKB-KW"/>
</dbReference>
<dbReference type="GO" id="GO:0016020">
    <property type="term" value="C:membrane"/>
    <property type="evidence" value="ECO:0007669"/>
    <property type="project" value="InterPro"/>
</dbReference>
<keyword evidence="3 9" id="KW-0812">Transmembrane</keyword>
<gene>
    <name evidence="11" type="ORF">MCOS_LOCUS2298</name>
</gene>
<dbReference type="GO" id="GO:0140359">
    <property type="term" value="F:ABC-type transporter activity"/>
    <property type="evidence" value="ECO:0007669"/>
    <property type="project" value="InterPro"/>
</dbReference>
<dbReference type="STRING" id="53468.A0A0R3U6A8"/>
<keyword evidence="8 9" id="KW-0472">Membrane</keyword>
<dbReference type="InterPro" id="IPR036640">
    <property type="entry name" value="ABC1_TM_sf"/>
</dbReference>
<dbReference type="GO" id="GO:0012505">
    <property type="term" value="C:endomembrane system"/>
    <property type="evidence" value="ECO:0007669"/>
    <property type="project" value="UniProtKB-SubCell"/>
</dbReference>
<keyword evidence="2" id="KW-0813">Transport</keyword>
<feature type="domain" description="ABC transmembrane type-1" evidence="10">
    <location>
        <begin position="3"/>
        <end position="99"/>
    </location>
</feature>
<evidence type="ECO:0000256" key="5">
    <source>
        <dbReference type="ARBA" id="ARBA00022741"/>
    </source>
</evidence>
<evidence type="ECO:0000256" key="9">
    <source>
        <dbReference type="SAM" id="Phobius"/>
    </source>
</evidence>
<keyword evidence="4" id="KW-0677">Repeat</keyword>
<dbReference type="AlphaFoldDB" id="A0A0R3U6A8"/>
<dbReference type="Gene3D" id="1.20.1560.10">
    <property type="entry name" value="ABC transporter type 1, transmembrane domain"/>
    <property type="match status" value="1"/>
</dbReference>
<dbReference type="InterPro" id="IPR003439">
    <property type="entry name" value="ABC_transporter-like_ATP-bd"/>
</dbReference>
<dbReference type="InterPro" id="IPR011527">
    <property type="entry name" value="ABC1_TM_dom"/>
</dbReference>
<dbReference type="OrthoDB" id="6500128at2759"/>
<reference evidence="11 12" key="1">
    <citation type="submission" date="2018-10" db="EMBL/GenBank/DDBJ databases">
        <authorList>
            <consortium name="Pathogen Informatics"/>
        </authorList>
    </citation>
    <scope>NUCLEOTIDE SEQUENCE [LARGE SCALE GENOMIC DNA]</scope>
</reference>
<name>A0A0R3U6A8_MESCO</name>
<dbReference type="InterPro" id="IPR050173">
    <property type="entry name" value="ABC_transporter_C-like"/>
</dbReference>
<keyword evidence="12" id="KW-1185">Reference proteome</keyword>
<dbReference type="EMBL" id="UXSR01000362">
    <property type="protein sequence ID" value="VDD76295.1"/>
    <property type="molecule type" value="Genomic_DNA"/>
</dbReference>
<dbReference type="GO" id="GO:0016887">
    <property type="term" value="F:ATP hydrolysis activity"/>
    <property type="evidence" value="ECO:0007669"/>
    <property type="project" value="InterPro"/>
</dbReference>
<dbReference type="Gene3D" id="3.40.50.300">
    <property type="entry name" value="P-loop containing nucleotide triphosphate hydrolases"/>
    <property type="match status" value="1"/>
</dbReference>
<accession>A0A0R3U6A8</accession>
<dbReference type="PANTHER" id="PTHR24223:SF443">
    <property type="entry name" value="MULTIDRUG-RESISTANCE LIKE PROTEIN 1, ISOFORM I"/>
    <property type="match status" value="1"/>
</dbReference>
<dbReference type="PROSITE" id="PS50929">
    <property type="entry name" value="ABC_TM1F"/>
    <property type="match status" value="1"/>
</dbReference>
<protein>
    <recommendedName>
        <fullName evidence="10">ABC transmembrane type-1 domain-containing protein</fullName>
    </recommendedName>
</protein>
<dbReference type="SUPFAM" id="SSF52540">
    <property type="entry name" value="P-loop containing nucleoside triphosphate hydrolases"/>
    <property type="match status" value="1"/>
</dbReference>
<evidence type="ECO:0000256" key="6">
    <source>
        <dbReference type="ARBA" id="ARBA00022840"/>
    </source>
</evidence>
<evidence type="ECO:0000313" key="12">
    <source>
        <dbReference type="Proteomes" id="UP000267029"/>
    </source>
</evidence>
<dbReference type="Proteomes" id="UP000267029">
    <property type="component" value="Unassembled WGS sequence"/>
</dbReference>
<keyword evidence="6" id="KW-0067">ATP-binding</keyword>
<dbReference type="PANTHER" id="PTHR24223">
    <property type="entry name" value="ATP-BINDING CASSETTE SUB-FAMILY C"/>
    <property type="match status" value="1"/>
</dbReference>
<feature type="transmembrane region" description="Helical" evidence="9">
    <location>
        <begin position="82"/>
        <end position="106"/>
    </location>
</feature>
<dbReference type="InterPro" id="IPR027417">
    <property type="entry name" value="P-loop_NTPase"/>
</dbReference>
<evidence type="ECO:0000313" key="11">
    <source>
        <dbReference type="EMBL" id="VDD76295.1"/>
    </source>
</evidence>